<dbReference type="EMBL" id="KB203780">
    <property type="protein sequence ID" value="ESO83120.1"/>
    <property type="molecule type" value="Genomic_DNA"/>
</dbReference>
<comment type="similarity">
    <text evidence="1">Belongs to the Rab GDI family.</text>
</comment>
<dbReference type="OrthoDB" id="1923006at2759"/>
<dbReference type="GO" id="GO:0005829">
    <property type="term" value="C:cytosol"/>
    <property type="evidence" value="ECO:0007669"/>
    <property type="project" value="TreeGrafter"/>
</dbReference>
<dbReference type="CTD" id="20235126"/>
<keyword evidence="3" id="KW-1185">Reference proteome</keyword>
<dbReference type="HOGENOM" id="CLU_1850166_0_0_1"/>
<protein>
    <submittedName>
        <fullName evidence="2">Uncharacterized protein</fullName>
    </submittedName>
</protein>
<accession>V3ZL41</accession>
<dbReference type="InterPro" id="IPR018203">
    <property type="entry name" value="GDP_dissociation_inhibitor"/>
</dbReference>
<dbReference type="SUPFAM" id="SSF51905">
    <property type="entry name" value="FAD/NAD(P)-binding domain"/>
    <property type="match status" value="1"/>
</dbReference>
<dbReference type="STRING" id="225164.V3ZL41"/>
<evidence type="ECO:0000313" key="3">
    <source>
        <dbReference type="Proteomes" id="UP000030746"/>
    </source>
</evidence>
<proteinExistence type="inferred from homology"/>
<dbReference type="GeneID" id="20235126"/>
<sequence>VLYSSGKMVELLISSDVAKYCEFRTVSRVLTQNDSLIEKIPCSRADVFSSKDVSMLDKRKLMKFLEWCAGYHKNPEEYKEYVDKTFHEVLISRNLSENLQNIIQNAIAMVTVDDSVTEVRSFYHLFKRFNFTVYIRYNL</sequence>
<dbReference type="Pfam" id="PF00996">
    <property type="entry name" value="GDI"/>
    <property type="match status" value="1"/>
</dbReference>
<evidence type="ECO:0000313" key="2">
    <source>
        <dbReference type="EMBL" id="ESO83120.1"/>
    </source>
</evidence>
<dbReference type="PANTHER" id="PTHR11787">
    <property type="entry name" value="RAB GDP-DISSOCIATION INHIBITOR"/>
    <property type="match status" value="1"/>
</dbReference>
<dbReference type="GO" id="GO:0007264">
    <property type="term" value="P:small GTPase-mediated signal transduction"/>
    <property type="evidence" value="ECO:0007669"/>
    <property type="project" value="InterPro"/>
</dbReference>
<dbReference type="GO" id="GO:0016192">
    <property type="term" value="P:vesicle-mediated transport"/>
    <property type="evidence" value="ECO:0007669"/>
    <property type="project" value="TreeGrafter"/>
</dbReference>
<dbReference type="GO" id="GO:0005634">
    <property type="term" value="C:nucleus"/>
    <property type="evidence" value="ECO:0007669"/>
    <property type="project" value="TreeGrafter"/>
</dbReference>
<dbReference type="KEGG" id="lgi:LOTGIDRAFT_146580"/>
<dbReference type="GO" id="GO:0005092">
    <property type="term" value="F:GDP-dissociation inhibitor activity"/>
    <property type="evidence" value="ECO:0007669"/>
    <property type="project" value="InterPro"/>
</dbReference>
<dbReference type="OMA" id="MIVQKYE"/>
<dbReference type="RefSeq" id="XP_009066194.1">
    <property type="nucleotide sequence ID" value="XM_009067946.1"/>
</dbReference>
<dbReference type="PRINTS" id="PR00891">
    <property type="entry name" value="RABGDIREP"/>
</dbReference>
<evidence type="ECO:0000256" key="1">
    <source>
        <dbReference type="ARBA" id="ARBA00005593"/>
    </source>
</evidence>
<name>V3ZL41_LOTGI</name>
<dbReference type="AlphaFoldDB" id="V3ZL41"/>
<dbReference type="Gene3D" id="1.10.405.10">
    <property type="entry name" value="Guanine Nucleotide Dissociation Inhibitor, domain 1"/>
    <property type="match status" value="1"/>
</dbReference>
<dbReference type="PANTHER" id="PTHR11787:SF4">
    <property type="entry name" value="CHM, RAB ESCORT PROTEIN 1"/>
    <property type="match status" value="1"/>
</dbReference>
<dbReference type="Proteomes" id="UP000030746">
    <property type="component" value="Unassembled WGS sequence"/>
</dbReference>
<dbReference type="InterPro" id="IPR036188">
    <property type="entry name" value="FAD/NAD-bd_sf"/>
</dbReference>
<dbReference type="GO" id="GO:0005968">
    <property type="term" value="C:Rab-protein geranylgeranyltransferase complex"/>
    <property type="evidence" value="ECO:0007669"/>
    <property type="project" value="TreeGrafter"/>
</dbReference>
<dbReference type="FunFam" id="1.10.405.10:FF:000003">
    <property type="entry name" value="Rab proteins geranylgeranyltransferase component A"/>
    <property type="match status" value="1"/>
</dbReference>
<feature type="non-terminal residue" evidence="2">
    <location>
        <position position="1"/>
    </location>
</feature>
<reference evidence="2 3" key="1">
    <citation type="journal article" date="2013" name="Nature">
        <title>Insights into bilaterian evolution from three spiralian genomes.</title>
        <authorList>
            <person name="Simakov O."/>
            <person name="Marletaz F."/>
            <person name="Cho S.J."/>
            <person name="Edsinger-Gonzales E."/>
            <person name="Havlak P."/>
            <person name="Hellsten U."/>
            <person name="Kuo D.H."/>
            <person name="Larsson T."/>
            <person name="Lv J."/>
            <person name="Arendt D."/>
            <person name="Savage R."/>
            <person name="Osoegawa K."/>
            <person name="de Jong P."/>
            <person name="Grimwood J."/>
            <person name="Chapman J.A."/>
            <person name="Shapiro H."/>
            <person name="Aerts A."/>
            <person name="Otillar R.P."/>
            <person name="Terry A.Y."/>
            <person name="Boore J.L."/>
            <person name="Grigoriev I.V."/>
            <person name="Lindberg D.R."/>
            <person name="Seaver E.C."/>
            <person name="Weisblat D.A."/>
            <person name="Putnam N.H."/>
            <person name="Rokhsar D.S."/>
        </authorList>
    </citation>
    <scope>NUCLEOTIDE SEQUENCE [LARGE SCALE GENOMIC DNA]</scope>
</reference>
<organism evidence="2 3">
    <name type="scientific">Lottia gigantea</name>
    <name type="common">Giant owl limpet</name>
    <dbReference type="NCBI Taxonomy" id="225164"/>
    <lineage>
        <taxon>Eukaryota</taxon>
        <taxon>Metazoa</taxon>
        <taxon>Spiralia</taxon>
        <taxon>Lophotrochozoa</taxon>
        <taxon>Mollusca</taxon>
        <taxon>Gastropoda</taxon>
        <taxon>Patellogastropoda</taxon>
        <taxon>Lottioidea</taxon>
        <taxon>Lottiidae</taxon>
        <taxon>Lottia</taxon>
    </lineage>
</organism>
<gene>
    <name evidence="2" type="ORF">LOTGIDRAFT_146580</name>
</gene>